<evidence type="ECO:0000256" key="1">
    <source>
        <dbReference type="SAM" id="MobiDB-lite"/>
    </source>
</evidence>
<accession>H2ZIT6</accession>
<dbReference type="GeneTree" id="ENSGT00390000008528"/>
<dbReference type="HOGENOM" id="CLU_063242_0_0_1"/>
<sequence>MRKTLSGGIEQLAKRKKPKIADNDKGNILENLTEAVKKLLQSCLSLQEELYDVSTHAHEVDIPPHYYKQYLHWTQSLIAEVGSLVNGVSQINTKHAEDSTLHGSDLRYRSELLWRPTSRIAELCVQNEGLSNALHEMKYKRASNANSNNNNNVSSEETEDSEWDGLQKAVQSAARTVQENLREIIELSDASFSKNRPKRILPTSPSLLYSKEYLTSSFAVKNTVSNWLQDDTCASFNVDRSQNSNSSFYV</sequence>
<dbReference type="Ensembl" id="ENSCSAVT00000017693.1">
    <property type="protein sequence ID" value="ENSCSAVP00000017502.1"/>
    <property type="gene ID" value="ENSCSAVG00000010309.1"/>
</dbReference>
<protein>
    <submittedName>
        <fullName evidence="2">Uncharacterized protein</fullName>
    </submittedName>
</protein>
<evidence type="ECO:0000313" key="2">
    <source>
        <dbReference type="Ensembl" id="ENSCSAVP00000017502.1"/>
    </source>
</evidence>
<keyword evidence="3" id="KW-1185">Reference proteome</keyword>
<feature type="region of interest" description="Disordered" evidence="1">
    <location>
        <begin position="143"/>
        <end position="167"/>
    </location>
</feature>
<name>H2ZIT6_CIOSA</name>
<dbReference type="InParanoid" id="H2ZIT6"/>
<reference evidence="2" key="2">
    <citation type="submission" date="2025-08" db="UniProtKB">
        <authorList>
            <consortium name="Ensembl"/>
        </authorList>
    </citation>
    <scope>IDENTIFICATION</scope>
</reference>
<feature type="compositionally biased region" description="Low complexity" evidence="1">
    <location>
        <begin position="143"/>
        <end position="155"/>
    </location>
</feature>
<proteinExistence type="predicted"/>
<dbReference type="OMA" id="QYLHWTQ"/>
<reference evidence="2" key="3">
    <citation type="submission" date="2025-09" db="UniProtKB">
        <authorList>
            <consortium name="Ensembl"/>
        </authorList>
    </citation>
    <scope>IDENTIFICATION</scope>
</reference>
<dbReference type="AlphaFoldDB" id="H2ZIT6"/>
<dbReference type="Proteomes" id="UP000007875">
    <property type="component" value="Unassembled WGS sequence"/>
</dbReference>
<reference evidence="3" key="1">
    <citation type="submission" date="2003-08" db="EMBL/GenBank/DDBJ databases">
        <authorList>
            <person name="Birren B."/>
            <person name="Nusbaum C."/>
            <person name="Abebe A."/>
            <person name="Abouelleil A."/>
            <person name="Adekoya E."/>
            <person name="Ait-zahra M."/>
            <person name="Allen N."/>
            <person name="Allen T."/>
            <person name="An P."/>
            <person name="Anderson M."/>
            <person name="Anderson S."/>
            <person name="Arachchi H."/>
            <person name="Armbruster J."/>
            <person name="Bachantsang P."/>
            <person name="Baldwin J."/>
            <person name="Barry A."/>
            <person name="Bayul T."/>
            <person name="Blitshsteyn B."/>
            <person name="Bloom T."/>
            <person name="Blye J."/>
            <person name="Boguslavskiy L."/>
            <person name="Borowsky M."/>
            <person name="Boukhgalter B."/>
            <person name="Brunache A."/>
            <person name="Butler J."/>
            <person name="Calixte N."/>
            <person name="Calvo S."/>
            <person name="Camarata J."/>
            <person name="Campo K."/>
            <person name="Chang J."/>
            <person name="Cheshatsang Y."/>
            <person name="Citroen M."/>
            <person name="Collymore A."/>
            <person name="Considine T."/>
            <person name="Cook A."/>
            <person name="Cooke P."/>
            <person name="Corum B."/>
            <person name="Cuomo C."/>
            <person name="David R."/>
            <person name="Dawoe T."/>
            <person name="Degray S."/>
            <person name="Dodge S."/>
            <person name="Dooley K."/>
            <person name="Dorje P."/>
            <person name="Dorjee K."/>
            <person name="Dorris L."/>
            <person name="Duffey N."/>
            <person name="Dupes A."/>
            <person name="Elkins T."/>
            <person name="Engels R."/>
            <person name="Erickson J."/>
            <person name="Farina A."/>
            <person name="Faro S."/>
            <person name="Ferreira P."/>
            <person name="Fischer H."/>
            <person name="Fitzgerald M."/>
            <person name="Foley K."/>
            <person name="Gage D."/>
            <person name="Galagan J."/>
            <person name="Gearin G."/>
            <person name="Gnerre S."/>
            <person name="Gnirke A."/>
            <person name="Goyette A."/>
            <person name="Graham J."/>
            <person name="Grandbois E."/>
            <person name="Gyaltsen K."/>
            <person name="Hafez N."/>
            <person name="Hagopian D."/>
            <person name="Hagos B."/>
            <person name="Hall J."/>
            <person name="Hatcher B."/>
            <person name="Heller A."/>
            <person name="Higgins H."/>
            <person name="Honan T."/>
            <person name="Horn A."/>
            <person name="Houde N."/>
            <person name="Hughes L."/>
            <person name="Hulme W."/>
            <person name="Husby E."/>
            <person name="Iliev I."/>
            <person name="Jaffe D."/>
            <person name="Jones C."/>
            <person name="Kamal M."/>
            <person name="Kamat A."/>
            <person name="Kamvysselis M."/>
            <person name="Karlsson E."/>
            <person name="Kells C."/>
            <person name="Kieu A."/>
            <person name="Kisner P."/>
            <person name="Kodira C."/>
            <person name="Kulbokas E."/>
            <person name="Labutti K."/>
            <person name="Lama D."/>
            <person name="Landers T."/>
            <person name="Leger J."/>
            <person name="Levine S."/>
            <person name="Lewis D."/>
            <person name="Lewis T."/>
            <person name="Lindblad-toh K."/>
            <person name="Liu X."/>
            <person name="Lokyitsang T."/>
            <person name="Lokyitsang Y."/>
            <person name="Lucien O."/>
            <person name="Lui A."/>
            <person name="Ma L.J."/>
            <person name="Mabbitt R."/>
            <person name="Macdonald J."/>
            <person name="Maclean C."/>
            <person name="Major J."/>
            <person name="Manning J."/>
            <person name="Marabella R."/>
            <person name="Maru K."/>
            <person name="Matthews C."/>
            <person name="Mauceli E."/>
            <person name="Mccarthy M."/>
            <person name="Mcdonough S."/>
            <person name="Mcghee T."/>
            <person name="Meldrim J."/>
            <person name="Meneus L."/>
            <person name="Mesirov J."/>
            <person name="Mihalev A."/>
            <person name="Mihova T."/>
            <person name="Mikkelsen T."/>
            <person name="Mlenga V."/>
            <person name="Moru K."/>
            <person name="Mozes J."/>
            <person name="Mulrain L."/>
            <person name="Munson G."/>
            <person name="Naylor J."/>
            <person name="Newes C."/>
            <person name="Nguyen C."/>
            <person name="Nguyen N."/>
            <person name="Nguyen T."/>
            <person name="Nicol R."/>
            <person name="Nielsen C."/>
            <person name="Nizzari M."/>
            <person name="Norbu C."/>
            <person name="Norbu N."/>
            <person name="O'donnell P."/>
            <person name="Okoawo O."/>
            <person name="O'leary S."/>
            <person name="Omotosho B."/>
            <person name="O'neill K."/>
            <person name="Osman S."/>
            <person name="Parker S."/>
            <person name="Perrin D."/>
            <person name="Phunkhang P."/>
            <person name="Piqani B."/>
            <person name="Purcell S."/>
            <person name="Rachupka T."/>
            <person name="Ramasamy U."/>
            <person name="Rameau R."/>
            <person name="Ray V."/>
            <person name="Raymond C."/>
            <person name="Retta R."/>
            <person name="Richardson S."/>
            <person name="Rise C."/>
            <person name="Rodriguez J."/>
            <person name="Rogers J."/>
            <person name="Rogov P."/>
            <person name="Rutman M."/>
            <person name="Schupbach R."/>
            <person name="Seaman C."/>
            <person name="Settipalli S."/>
            <person name="Sharpe T."/>
            <person name="Sheridan J."/>
            <person name="Sherpa N."/>
            <person name="Shi J."/>
            <person name="Smirnov S."/>
            <person name="Smith C."/>
            <person name="Sougnez C."/>
            <person name="Spencer B."/>
            <person name="Stalker J."/>
            <person name="Stange-thomann N."/>
            <person name="Stavropoulos S."/>
            <person name="Stetson K."/>
            <person name="Stone C."/>
            <person name="Stone S."/>
            <person name="Stubbs M."/>
            <person name="Talamas J."/>
            <person name="Tchuinga P."/>
            <person name="Tenzing P."/>
            <person name="Tesfaye S."/>
            <person name="Theodore J."/>
            <person name="Thoulutsang Y."/>
            <person name="Topham K."/>
            <person name="Towey S."/>
            <person name="Tsamla T."/>
            <person name="Tsomo N."/>
            <person name="Vallee D."/>
            <person name="Vassiliev H."/>
            <person name="Venkataraman V."/>
            <person name="Vinson J."/>
            <person name="Vo A."/>
            <person name="Wade C."/>
            <person name="Wang S."/>
            <person name="Wangchuk T."/>
            <person name="Wangdi T."/>
            <person name="Whittaker C."/>
            <person name="Wilkinson J."/>
            <person name="Wu Y."/>
            <person name="Wyman D."/>
            <person name="Yadav S."/>
            <person name="Yang S."/>
            <person name="Yang X."/>
            <person name="Yeager S."/>
            <person name="Yee E."/>
            <person name="Young G."/>
            <person name="Zainoun J."/>
            <person name="Zembeck L."/>
            <person name="Zimmer A."/>
            <person name="Zody M."/>
            <person name="Lander E."/>
        </authorList>
    </citation>
    <scope>NUCLEOTIDE SEQUENCE [LARGE SCALE GENOMIC DNA]</scope>
</reference>
<organism evidence="2 3">
    <name type="scientific">Ciona savignyi</name>
    <name type="common">Pacific transparent sea squirt</name>
    <dbReference type="NCBI Taxonomy" id="51511"/>
    <lineage>
        <taxon>Eukaryota</taxon>
        <taxon>Metazoa</taxon>
        <taxon>Chordata</taxon>
        <taxon>Tunicata</taxon>
        <taxon>Ascidiacea</taxon>
        <taxon>Phlebobranchia</taxon>
        <taxon>Cionidae</taxon>
        <taxon>Ciona</taxon>
    </lineage>
</organism>
<evidence type="ECO:0000313" key="3">
    <source>
        <dbReference type="Proteomes" id="UP000007875"/>
    </source>
</evidence>